<dbReference type="AlphaFoldDB" id="A0AB74BT94"/>
<reference evidence="7 8" key="1">
    <citation type="submission" date="2018-07" db="EMBL/GenBank/DDBJ databases">
        <title>Identification of spontaneous genetic mutation associated with occurrence of a yellow conidial color mutant of Aspergillus flavus.</title>
        <authorList>
            <person name="Chang P.-K."/>
            <person name="Mack B.M."/>
            <person name="Scharfenstein L."/>
            <person name="Gilbert M.K."/>
        </authorList>
    </citation>
    <scope>NUCLEOTIDE SEQUENCE [LARGE SCALE GENOMIC DNA]</scope>
    <source>
        <strain evidence="7 8">CA14</strain>
    </source>
</reference>
<accession>A0AB74BT94</accession>
<dbReference type="SUPFAM" id="SSF51905">
    <property type="entry name" value="FAD/NAD(P)-binding domain"/>
    <property type="match status" value="1"/>
</dbReference>
<evidence type="ECO:0000256" key="1">
    <source>
        <dbReference type="ARBA" id="ARBA00001974"/>
    </source>
</evidence>
<gene>
    <name evidence="7" type="ORF">CA14_004542</name>
</gene>
<feature type="binding site" evidence="3">
    <location>
        <position position="265"/>
    </location>
    <ligand>
        <name>FAD</name>
        <dbReference type="ChEBI" id="CHEBI:57692"/>
    </ligand>
</feature>
<keyword evidence="4" id="KW-0274">FAD</keyword>
<proteinExistence type="inferred from homology"/>
<comment type="similarity">
    <text evidence="4">Belongs to the flavin monoamine oxidase family.</text>
</comment>
<feature type="chain" id="PRO_5044494674" description="Amine oxidase" evidence="5">
    <location>
        <begin position="22"/>
        <end position="510"/>
    </location>
</feature>
<dbReference type="EMBL" id="QQZZ01000174">
    <property type="protein sequence ID" value="RMZ37664.1"/>
    <property type="molecule type" value="Genomic_DNA"/>
</dbReference>
<keyword evidence="4" id="KW-0285">Flavoprotein</keyword>
<comment type="cofactor">
    <cofactor evidence="1 4">
        <name>FAD</name>
        <dbReference type="ChEBI" id="CHEBI:57692"/>
    </cofactor>
</comment>
<dbReference type="SUPFAM" id="SSF54373">
    <property type="entry name" value="FAD-linked reductases, C-terminal domain"/>
    <property type="match status" value="1"/>
</dbReference>
<dbReference type="InterPro" id="IPR036188">
    <property type="entry name" value="FAD/NAD-bd_sf"/>
</dbReference>
<evidence type="ECO:0000259" key="6">
    <source>
        <dbReference type="Pfam" id="PF01593"/>
    </source>
</evidence>
<dbReference type="Gene3D" id="3.50.50.60">
    <property type="entry name" value="FAD/NAD(P)-binding domain"/>
    <property type="match status" value="1"/>
</dbReference>
<dbReference type="PANTHER" id="PTHR10742:SF313">
    <property type="entry name" value="AMINE OXIDASE"/>
    <property type="match status" value="1"/>
</dbReference>
<evidence type="ECO:0000256" key="4">
    <source>
        <dbReference type="RuleBase" id="RU362067"/>
    </source>
</evidence>
<keyword evidence="5" id="KW-0732">Signal</keyword>
<evidence type="ECO:0000313" key="8">
    <source>
        <dbReference type="Proteomes" id="UP000275480"/>
    </source>
</evidence>
<dbReference type="PRINTS" id="PR00757">
    <property type="entry name" value="AMINEOXDASEF"/>
</dbReference>
<dbReference type="PANTHER" id="PTHR10742">
    <property type="entry name" value="FLAVIN MONOAMINE OXIDASE"/>
    <property type="match status" value="1"/>
</dbReference>
<keyword evidence="2 4" id="KW-0560">Oxidoreductase</keyword>
<dbReference type="EC" id="1.4.3.-" evidence="4"/>
<feature type="signal peptide" evidence="5">
    <location>
        <begin position="1"/>
        <end position="21"/>
    </location>
</feature>
<dbReference type="Gene3D" id="3.90.660.10">
    <property type="match status" value="1"/>
</dbReference>
<protein>
    <recommendedName>
        <fullName evidence="4">Amine oxidase</fullName>
        <ecNumber evidence="4">1.4.3.-</ecNumber>
    </recommendedName>
</protein>
<dbReference type="Proteomes" id="UP000275480">
    <property type="component" value="Unassembled WGS sequence"/>
</dbReference>
<dbReference type="GO" id="GO:0006598">
    <property type="term" value="P:polyamine catabolic process"/>
    <property type="evidence" value="ECO:0007669"/>
    <property type="project" value="TreeGrafter"/>
</dbReference>
<evidence type="ECO:0000256" key="3">
    <source>
        <dbReference type="PIRSR" id="PIRSR601613-1"/>
    </source>
</evidence>
<feature type="domain" description="Amine oxidase" evidence="6">
    <location>
        <begin position="43"/>
        <end position="478"/>
    </location>
</feature>
<name>A0AB74BT94_ASPFL</name>
<dbReference type="Pfam" id="PF01593">
    <property type="entry name" value="Amino_oxidase"/>
    <property type="match status" value="1"/>
</dbReference>
<dbReference type="InterPro" id="IPR002937">
    <property type="entry name" value="Amino_oxidase"/>
</dbReference>
<dbReference type="GO" id="GO:0016491">
    <property type="term" value="F:oxidoreductase activity"/>
    <property type="evidence" value="ECO:0007669"/>
    <property type="project" value="UniProtKB-KW"/>
</dbReference>
<comment type="caution">
    <text evidence="7">The sequence shown here is derived from an EMBL/GenBank/DDBJ whole genome shotgun (WGS) entry which is preliminary data.</text>
</comment>
<evidence type="ECO:0000313" key="7">
    <source>
        <dbReference type="EMBL" id="RMZ37664.1"/>
    </source>
</evidence>
<dbReference type="InterPro" id="IPR050281">
    <property type="entry name" value="Flavin_monoamine_oxidase"/>
</dbReference>
<sequence length="510" mass="56307">MWYPVRTTLTLVITLSAGVQALAVPRDVNSCRRAQVAILGAGVAGLTAAEALHNASISNFLIVERNNYFGGRALHTTFGQQPDGTPYTVELGANWIQGMNQPGGPENPVWALARKHGLRTTASNYSSLLTYDEKGYNDYRVLIDEYDAAYEIASAYAGELLSGSRPDVSGRTGLALGGWRPHSDDMHRQASEWWRWDFEDAVSPEMGSLAFGATSSNVTFGDGEGDVGSLNEFVVDAEGLNKIFVKQAAEFLTVNDPRVALNTVVRNVTYSDDGVRIDMEDGSCVEAEHAICTFSLGVLQNNVVQFSPALPAWKSEAIAGFQMTTYTKIFMQFNETFWDPETQYFLYADPIERGRYPIFQSLSVPGFLDGSNILFVTTTGLQSYAVENQSDEETQAQIMEILRSMFPDKDIPEPLDFMYPRWSQDEWVVGSYSNWPVGTNLEQHRNIRANVGRLWFAGEAGSTEFYGYLHGAWFEGQEMGRRVAGILNGHCTLDSVTSEGCGSLACHEGH</sequence>
<dbReference type="InterPro" id="IPR001613">
    <property type="entry name" value="Flavin_amine_oxidase"/>
</dbReference>
<organism evidence="7 8">
    <name type="scientific">Aspergillus flavus</name>
    <dbReference type="NCBI Taxonomy" id="5059"/>
    <lineage>
        <taxon>Eukaryota</taxon>
        <taxon>Fungi</taxon>
        <taxon>Dikarya</taxon>
        <taxon>Ascomycota</taxon>
        <taxon>Pezizomycotina</taxon>
        <taxon>Eurotiomycetes</taxon>
        <taxon>Eurotiomycetidae</taxon>
        <taxon>Eurotiales</taxon>
        <taxon>Aspergillaceae</taxon>
        <taxon>Aspergillus</taxon>
        <taxon>Aspergillus subgen. Circumdati</taxon>
    </lineage>
</organism>
<evidence type="ECO:0000256" key="5">
    <source>
        <dbReference type="SAM" id="SignalP"/>
    </source>
</evidence>
<evidence type="ECO:0000256" key="2">
    <source>
        <dbReference type="ARBA" id="ARBA00023002"/>
    </source>
</evidence>